<dbReference type="EMBL" id="VOEJ01000001">
    <property type="protein sequence ID" value="TWR31499.1"/>
    <property type="molecule type" value="Genomic_DNA"/>
</dbReference>
<dbReference type="RefSeq" id="WP_146380396.1">
    <property type="nucleotide sequence ID" value="NZ_VOEJ01000001.1"/>
</dbReference>
<accession>A0A563UJL2</accession>
<feature type="domain" description="WCX" evidence="2">
    <location>
        <begin position="250"/>
        <end position="324"/>
    </location>
</feature>
<dbReference type="AlphaFoldDB" id="A0A563UJL2"/>
<reference evidence="3 4" key="1">
    <citation type="submission" date="2019-07" db="EMBL/GenBank/DDBJ databases">
        <authorList>
            <person name="Kim J."/>
        </authorList>
    </citation>
    <scope>NUCLEOTIDE SEQUENCE [LARGE SCALE GENOMIC DNA]</scope>
    <source>
        <strain evidence="4">dk17</strain>
    </source>
</reference>
<gene>
    <name evidence="3" type="ORF">FPZ43_03215</name>
</gene>
<organism evidence="3 4">
    <name type="scientific">Mucilaginibacter pallidiroseus</name>
    <dbReference type="NCBI Taxonomy" id="2599295"/>
    <lineage>
        <taxon>Bacteria</taxon>
        <taxon>Pseudomonadati</taxon>
        <taxon>Bacteroidota</taxon>
        <taxon>Sphingobacteriia</taxon>
        <taxon>Sphingobacteriales</taxon>
        <taxon>Sphingobacteriaceae</taxon>
        <taxon>Mucilaginibacter</taxon>
    </lineage>
</organism>
<name>A0A563UJL2_9SPHI</name>
<dbReference type="PROSITE" id="PS52050">
    <property type="entry name" value="WYL"/>
    <property type="match status" value="1"/>
</dbReference>
<evidence type="ECO:0000259" key="2">
    <source>
        <dbReference type="Pfam" id="PF25583"/>
    </source>
</evidence>
<feature type="domain" description="WYL" evidence="1">
    <location>
        <begin position="152"/>
        <end position="219"/>
    </location>
</feature>
<keyword evidence="4" id="KW-1185">Reference proteome</keyword>
<dbReference type="InterPro" id="IPR026881">
    <property type="entry name" value="WYL_dom"/>
</dbReference>
<dbReference type="InterPro" id="IPR051534">
    <property type="entry name" value="CBASS_pafABC_assoc_protein"/>
</dbReference>
<dbReference type="Pfam" id="PF13280">
    <property type="entry name" value="WYL"/>
    <property type="match status" value="1"/>
</dbReference>
<dbReference type="PANTHER" id="PTHR34580:SF9">
    <property type="entry name" value="SLL5097 PROTEIN"/>
    <property type="match status" value="1"/>
</dbReference>
<proteinExistence type="predicted"/>
<protein>
    <submittedName>
        <fullName evidence="3">WYL domain-containing protein</fullName>
    </submittedName>
</protein>
<dbReference type="InterPro" id="IPR057727">
    <property type="entry name" value="WCX_dom"/>
</dbReference>
<sequence length="334" mass="38274">MPANKDLMARIRVINDCLCHRTKKYWSKQDLVDAILEETDIDISTSSISGDIEKMKNSRQLSYFAPIKHSKSPFGYYYTDPDYSIDKLPLNAEDLKALRLAASTLNQYRNIPLLNAFTNTINKIVKFSKRSDQGAVLNFIDFERTPFAKGVEYIDTIIEAIQEKRCLQITYQKFGHSPEVYDFHPYLLKEYRNRWYIIGKNEQKRATRTYGLDRITALEKSDCPFLDEGLVDKSYLTNCIGVGTGNGLVERVVLKFVESEGHYLRSQKMHHSQNILKDDKEGLIITLNVIINFELVGIILNYGAHVTVLEPKSLAEKIVEIASNIINNYSVNAK</sequence>
<evidence type="ECO:0000313" key="3">
    <source>
        <dbReference type="EMBL" id="TWR31499.1"/>
    </source>
</evidence>
<dbReference type="OrthoDB" id="43316at2"/>
<evidence type="ECO:0000313" key="4">
    <source>
        <dbReference type="Proteomes" id="UP000320042"/>
    </source>
</evidence>
<comment type="caution">
    <text evidence="3">The sequence shown here is derived from an EMBL/GenBank/DDBJ whole genome shotgun (WGS) entry which is preliminary data.</text>
</comment>
<dbReference type="Pfam" id="PF25583">
    <property type="entry name" value="WCX"/>
    <property type="match status" value="1"/>
</dbReference>
<dbReference type="Proteomes" id="UP000320042">
    <property type="component" value="Unassembled WGS sequence"/>
</dbReference>
<evidence type="ECO:0000259" key="1">
    <source>
        <dbReference type="Pfam" id="PF13280"/>
    </source>
</evidence>
<dbReference type="PANTHER" id="PTHR34580">
    <property type="match status" value="1"/>
</dbReference>